<dbReference type="GO" id="GO:0050567">
    <property type="term" value="F:glutaminyl-tRNA synthase (glutamine-hydrolyzing) activity"/>
    <property type="evidence" value="ECO:0007669"/>
    <property type="project" value="UniProtKB-UniRule"/>
</dbReference>
<name>A0A7Z7PNE0_9BACT</name>
<evidence type="ECO:0000313" key="3">
    <source>
        <dbReference type="Proteomes" id="UP000250796"/>
    </source>
</evidence>
<dbReference type="Proteomes" id="UP000250796">
    <property type="component" value="Chromosome MESINF"/>
</dbReference>
<keyword evidence="1" id="KW-0648">Protein biosynthesis</keyword>
<organism evidence="2 3">
    <name type="scientific">Mesotoga infera</name>
    <dbReference type="NCBI Taxonomy" id="1236046"/>
    <lineage>
        <taxon>Bacteria</taxon>
        <taxon>Thermotogati</taxon>
        <taxon>Thermotogota</taxon>
        <taxon>Thermotogae</taxon>
        <taxon>Kosmotogales</taxon>
        <taxon>Kosmotogaceae</taxon>
        <taxon>Mesotoga</taxon>
    </lineage>
</organism>
<proteinExistence type="inferred from homology"/>
<dbReference type="NCBIfam" id="TIGR00135">
    <property type="entry name" value="gatC"/>
    <property type="match status" value="1"/>
</dbReference>
<dbReference type="PANTHER" id="PTHR15004">
    <property type="entry name" value="GLUTAMYL-TRNA(GLN) AMIDOTRANSFERASE SUBUNIT C, MITOCHONDRIAL"/>
    <property type="match status" value="1"/>
</dbReference>
<accession>A0A7Z7PNE0</accession>
<dbReference type="EC" id="6.3.5.-" evidence="1"/>
<dbReference type="GO" id="GO:0006450">
    <property type="term" value="P:regulation of translational fidelity"/>
    <property type="evidence" value="ECO:0007669"/>
    <property type="project" value="InterPro"/>
</dbReference>
<dbReference type="GO" id="GO:0070681">
    <property type="term" value="P:glutaminyl-tRNAGln biosynthesis via transamidation"/>
    <property type="evidence" value="ECO:0007669"/>
    <property type="project" value="TreeGrafter"/>
</dbReference>
<reference evidence="2 3" key="1">
    <citation type="submission" date="2017-01" db="EMBL/GenBank/DDBJ databases">
        <authorList>
            <person name="Erauso G."/>
        </authorList>
    </citation>
    <scope>NUCLEOTIDE SEQUENCE [LARGE SCALE GENOMIC DNA]</scope>
    <source>
        <strain evidence="2">MESINF1</strain>
    </source>
</reference>
<evidence type="ECO:0000313" key="2">
    <source>
        <dbReference type="EMBL" id="SSC11818.1"/>
    </source>
</evidence>
<dbReference type="AlphaFoldDB" id="A0A7Z7PNE0"/>
<keyword evidence="3" id="KW-1185">Reference proteome</keyword>
<dbReference type="SUPFAM" id="SSF141000">
    <property type="entry name" value="Glu-tRNAGln amidotransferase C subunit"/>
    <property type="match status" value="1"/>
</dbReference>
<dbReference type="PANTHER" id="PTHR15004:SF0">
    <property type="entry name" value="GLUTAMYL-TRNA(GLN) AMIDOTRANSFERASE SUBUNIT C, MITOCHONDRIAL"/>
    <property type="match status" value="1"/>
</dbReference>
<sequence length="98" mass="11600">METRISEELLHHLESLSKLELEEEERIGLKRDIEEILQYMTLLDNLDLSVDEMISPVEIDLEPRSDVVQHFENNEKITDNFPEKVGSYINVPRIYKDE</sequence>
<protein>
    <recommendedName>
        <fullName evidence="1">Aspartyl/glutamyl-tRNA(Asn/Gln) amidotransferase subunit C</fullName>
        <shortName evidence="1">Asp/Glu-ADT subunit C</shortName>
        <ecNumber evidence="1">6.3.5.-</ecNumber>
    </recommendedName>
</protein>
<comment type="catalytic activity">
    <reaction evidence="1">
        <text>L-aspartyl-tRNA(Asn) + L-glutamine + ATP + H2O = L-asparaginyl-tRNA(Asn) + L-glutamate + ADP + phosphate + 2 H(+)</text>
        <dbReference type="Rhea" id="RHEA:14513"/>
        <dbReference type="Rhea" id="RHEA-COMP:9674"/>
        <dbReference type="Rhea" id="RHEA-COMP:9677"/>
        <dbReference type="ChEBI" id="CHEBI:15377"/>
        <dbReference type="ChEBI" id="CHEBI:15378"/>
        <dbReference type="ChEBI" id="CHEBI:29985"/>
        <dbReference type="ChEBI" id="CHEBI:30616"/>
        <dbReference type="ChEBI" id="CHEBI:43474"/>
        <dbReference type="ChEBI" id="CHEBI:58359"/>
        <dbReference type="ChEBI" id="CHEBI:78515"/>
        <dbReference type="ChEBI" id="CHEBI:78516"/>
        <dbReference type="ChEBI" id="CHEBI:456216"/>
    </reaction>
</comment>
<evidence type="ECO:0000256" key="1">
    <source>
        <dbReference type="HAMAP-Rule" id="MF_00122"/>
    </source>
</evidence>
<comment type="subunit">
    <text evidence="1">Heterotrimer of A, B and C subunits.</text>
</comment>
<dbReference type="GO" id="GO:0006412">
    <property type="term" value="P:translation"/>
    <property type="evidence" value="ECO:0007669"/>
    <property type="project" value="UniProtKB-UniRule"/>
</dbReference>
<gene>
    <name evidence="1 2" type="primary">gatC</name>
    <name evidence="2" type="ORF">MESINF_0369</name>
</gene>
<dbReference type="Gene3D" id="1.10.20.60">
    <property type="entry name" value="Glu-tRNAGln amidotransferase C subunit, N-terminal domain"/>
    <property type="match status" value="1"/>
</dbReference>
<dbReference type="KEGG" id="minf:MESINF_0369"/>
<dbReference type="GO" id="GO:0016740">
    <property type="term" value="F:transferase activity"/>
    <property type="evidence" value="ECO:0007669"/>
    <property type="project" value="UniProtKB-KW"/>
</dbReference>
<dbReference type="GO" id="GO:0005524">
    <property type="term" value="F:ATP binding"/>
    <property type="evidence" value="ECO:0007669"/>
    <property type="project" value="UniProtKB-KW"/>
</dbReference>
<dbReference type="InterPro" id="IPR003837">
    <property type="entry name" value="GatC"/>
</dbReference>
<keyword evidence="1 2" id="KW-0436">Ligase</keyword>
<dbReference type="HAMAP" id="MF_00122">
    <property type="entry name" value="GatC"/>
    <property type="match status" value="1"/>
</dbReference>
<dbReference type="InterPro" id="IPR036113">
    <property type="entry name" value="Asp/Glu-ADT_sf_sub_c"/>
</dbReference>
<dbReference type="Pfam" id="PF02686">
    <property type="entry name" value="GatC"/>
    <property type="match status" value="1"/>
</dbReference>
<keyword evidence="1" id="KW-0067">ATP-binding</keyword>
<comment type="function">
    <text evidence="1">Allows the formation of correctly charged Asn-tRNA(Asn) or Gln-tRNA(Gln) through the transamidation of misacylated Asp-tRNA(Asn) or Glu-tRNA(Gln) in organisms which lack either or both of asparaginyl-tRNA or glutaminyl-tRNA synthetases. The reaction takes place in the presence of glutamine and ATP through an activated phospho-Asp-tRNA(Asn) or phospho-Glu-tRNA(Gln).</text>
</comment>
<keyword evidence="2" id="KW-0808">Transferase</keyword>
<comment type="similarity">
    <text evidence="1">Belongs to the GatC family.</text>
</comment>
<comment type="catalytic activity">
    <reaction evidence="1">
        <text>L-glutamyl-tRNA(Gln) + L-glutamine + ATP + H2O = L-glutaminyl-tRNA(Gln) + L-glutamate + ADP + phosphate + H(+)</text>
        <dbReference type="Rhea" id="RHEA:17521"/>
        <dbReference type="Rhea" id="RHEA-COMP:9681"/>
        <dbReference type="Rhea" id="RHEA-COMP:9684"/>
        <dbReference type="ChEBI" id="CHEBI:15377"/>
        <dbReference type="ChEBI" id="CHEBI:15378"/>
        <dbReference type="ChEBI" id="CHEBI:29985"/>
        <dbReference type="ChEBI" id="CHEBI:30616"/>
        <dbReference type="ChEBI" id="CHEBI:43474"/>
        <dbReference type="ChEBI" id="CHEBI:58359"/>
        <dbReference type="ChEBI" id="CHEBI:78520"/>
        <dbReference type="ChEBI" id="CHEBI:78521"/>
        <dbReference type="ChEBI" id="CHEBI:456216"/>
    </reaction>
</comment>
<keyword evidence="1" id="KW-0547">Nucleotide-binding</keyword>
<dbReference type="EMBL" id="LS974202">
    <property type="protein sequence ID" value="SSC11818.1"/>
    <property type="molecule type" value="Genomic_DNA"/>
</dbReference>